<evidence type="ECO:0000256" key="1">
    <source>
        <dbReference type="SAM" id="Phobius"/>
    </source>
</evidence>
<dbReference type="GeneID" id="94345117"/>
<accession>A0A976IB51</accession>
<organism evidence="2 3">
    <name type="scientific">Bremia lactucae</name>
    <name type="common">Lettuce downy mildew</name>
    <dbReference type="NCBI Taxonomy" id="4779"/>
    <lineage>
        <taxon>Eukaryota</taxon>
        <taxon>Sar</taxon>
        <taxon>Stramenopiles</taxon>
        <taxon>Oomycota</taxon>
        <taxon>Peronosporomycetes</taxon>
        <taxon>Peronosporales</taxon>
        <taxon>Peronosporaceae</taxon>
        <taxon>Bremia</taxon>
    </lineage>
</organism>
<dbReference type="KEGG" id="blac:94345117"/>
<keyword evidence="1" id="KW-0812">Transmembrane</keyword>
<comment type="caution">
    <text evidence="2">The sequence shown here is derived from an EMBL/GenBank/DDBJ whole genome shotgun (WGS) entry which is preliminary data.</text>
</comment>
<feature type="transmembrane region" description="Helical" evidence="1">
    <location>
        <begin position="38"/>
        <end position="60"/>
    </location>
</feature>
<protein>
    <submittedName>
        <fullName evidence="2">Uncharacterized protein</fullName>
    </submittedName>
</protein>
<dbReference type="EMBL" id="SHOA02000013">
    <property type="protein sequence ID" value="TDH65580.1"/>
    <property type="molecule type" value="Genomic_DNA"/>
</dbReference>
<gene>
    <name evidence="2" type="ORF">CCR75_001342</name>
</gene>
<keyword evidence="1" id="KW-1133">Transmembrane helix</keyword>
<dbReference type="PROSITE" id="PS51257">
    <property type="entry name" value="PROKAR_LIPOPROTEIN"/>
    <property type="match status" value="1"/>
</dbReference>
<evidence type="ECO:0000313" key="3">
    <source>
        <dbReference type="Proteomes" id="UP000294530"/>
    </source>
</evidence>
<evidence type="ECO:0000313" key="2">
    <source>
        <dbReference type="EMBL" id="TDH65580.1"/>
    </source>
</evidence>
<name>A0A976IB51_BRELC</name>
<keyword evidence="3" id="KW-1185">Reference proteome</keyword>
<dbReference type="RefSeq" id="XP_067815079.1">
    <property type="nucleotide sequence ID" value="XM_067959446.1"/>
</dbReference>
<sequence>MMLPTRRRKLLDAALLCNVVLSCSPELATVFQPKTPFLIFNDSVTTICYMIFPFVAFALLHKTPSDFSVRFWDVKIGCLVGTSSLELMLAFESATYWGFEAHHTKAIAAYFASGLHALIFAVQCGITTLVVKCKDDVIDTYAAYEYIPDISYSGNVDPMVLAPTTSPTYYQNTMPTADAEEDCGN</sequence>
<keyword evidence="1" id="KW-0472">Membrane</keyword>
<feature type="transmembrane region" description="Helical" evidence="1">
    <location>
        <begin position="107"/>
        <end position="131"/>
    </location>
</feature>
<dbReference type="Proteomes" id="UP000294530">
    <property type="component" value="Unassembled WGS sequence"/>
</dbReference>
<dbReference type="OrthoDB" id="78857at2759"/>
<dbReference type="AlphaFoldDB" id="A0A976IB51"/>
<proteinExistence type="predicted"/>
<reference evidence="2 3" key="1">
    <citation type="journal article" date="2021" name="Genome Biol.">
        <title>AFLAP: assembly-free linkage analysis pipeline using k-mers from genome sequencing data.</title>
        <authorList>
            <person name="Fletcher K."/>
            <person name="Zhang L."/>
            <person name="Gil J."/>
            <person name="Han R."/>
            <person name="Cavanaugh K."/>
            <person name="Michelmore R."/>
        </authorList>
    </citation>
    <scope>NUCLEOTIDE SEQUENCE [LARGE SCALE GENOMIC DNA]</scope>
    <source>
        <strain evidence="2 3">SF5</strain>
    </source>
</reference>